<dbReference type="PROSITE" id="PS51257">
    <property type="entry name" value="PROKAR_LIPOPROTEIN"/>
    <property type="match status" value="1"/>
</dbReference>
<reference evidence="2" key="1">
    <citation type="journal article" date="2023" name="Int. J. Syst. Evol. Microbiol.">
        <title>Streptomyces meridianus sp. nov. isolated from brackish water of the Tagus estuary in Alcochete, Portugal.</title>
        <authorList>
            <person name="Santos J.D.N."/>
            <person name="Klimek D."/>
            <person name="Calusinska M."/>
            <person name="Lobo Da Cunha A."/>
            <person name="Catita J."/>
            <person name="Goncalves H."/>
            <person name="Gonzalez I."/>
            <person name="Reyes F."/>
            <person name="Lage O.M."/>
        </authorList>
    </citation>
    <scope>NUCLEOTIDE SEQUENCE</scope>
    <source>
        <strain evidence="2">MTZ3.1</strain>
    </source>
</reference>
<gene>
    <name evidence="2" type="ORF">M1E25_14870</name>
</gene>
<evidence type="ECO:0008006" key="4">
    <source>
        <dbReference type="Google" id="ProtNLM"/>
    </source>
</evidence>
<accession>A0ABT0X7X4</accession>
<evidence type="ECO:0000313" key="3">
    <source>
        <dbReference type="Proteomes" id="UP001167160"/>
    </source>
</evidence>
<proteinExistence type="predicted"/>
<organism evidence="2 3">
    <name type="scientific">Streptomyces meridianus</name>
    <dbReference type="NCBI Taxonomy" id="2938945"/>
    <lineage>
        <taxon>Bacteria</taxon>
        <taxon>Bacillati</taxon>
        <taxon>Actinomycetota</taxon>
        <taxon>Actinomycetes</taxon>
        <taxon>Kitasatosporales</taxon>
        <taxon>Streptomycetaceae</taxon>
        <taxon>Streptomyces</taxon>
    </lineage>
</organism>
<dbReference type="InterPro" id="IPR029046">
    <property type="entry name" value="LolA/LolB/LppX"/>
</dbReference>
<evidence type="ECO:0000313" key="2">
    <source>
        <dbReference type="EMBL" id="MCM2578618.1"/>
    </source>
</evidence>
<sequence length="309" mass="32644">MGTMTIRRTGVTLAAVALFAGTVGCQNDDKSAKDSASSPEATQRTPAQALDAAFEKTSDAKSAKVDMTVSAPSGSAEGGDMEMSGVMGWNPTIMDMTVSGSMFGGMGADAPEKLRMVWVDNVMYMDMGTEAAAQAGGKRWMKLDVAAAAEASGDEKAVKAMTAGLEEMNQDPSQQLAMLLDSPNLKHIGPDKVDGEAAEHYKGRLTLDEMTEKNAAMLEALSEKERKQLVENMKKAGIKGYDTEVWVNEDDYPVKMVVGIDSREGLTKVTSRYSDYGAAAKVEAPPAGETIDLMEMLKELGGSGAGSGL</sequence>
<feature type="region of interest" description="Disordered" evidence="1">
    <location>
        <begin position="27"/>
        <end position="47"/>
    </location>
</feature>
<dbReference type="Gene3D" id="2.50.20.20">
    <property type="match status" value="1"/>
</dbReference>
<protein>
    <recommendedName>
        <fullName evidence="4">Lipoprotein</fullName>
    </recommendedName>
</protein>
<comment type="caution">
    <text evidence="2">The sequence shown here is derived from an EMBL/GenBank/DDBJ whole genome shotgun (WGS) entry which is preliminary data.</text>
</comment>
<evidence type="ECO:0000256" key="1">
    <source>
        <dbReference type="SAM" id="MobiDB-lite"/>
    </source>
</evidence>
<dbReference type="Proteomes" id="UP001167160">
    <property type="component" value="Unassembled WGS sequence"/>
</dbReference>
<dbReference type="SUPFAM" id="SSF89392">
    <property type="entry name" value="Prokaryotic lipoproteins and lipoprotein localization factors"/>
    <property type="match status" value="1"/>
</dbReference>
<name>A0ABT0X7X4_9ACTN</name>
<dbReference type="EMBL" id="JAMQGM010000030">
    <property type="protein sequence ID" value="MCM2578618.1"/>
    <property type="molecule type" value="Genomic_DNA"/>
</dbReference>
<keyword evidence="3" id="KW-1185">Reference proteome</keyword>